<dbReference type="Gene3D" id="2.60.120.560">
    <property type="entry name" value="Exo-inulinase, domain 1"/>
    <property type="match status" value="1"/>
</dbReference>
<organism evidence="2 3">
    <name type="scientific">Arenibacter palladensis</name>
    <dbReference type="NCBI Taxonomy" id="237373"/>
    <lineage>
        <taxon>Bacteria</taxon>
        <taxon>Pseudomonadati</taxon>
        <taxon>Bacteroidota</taxon>
        <taxon>Flavobacteriia</taxon>
        <taxon>Flavobacteriales</taxon>
        <taxon>Flavobacteriaceae</taxon>
        <taxon>Arenibacter</taxon>
    </lineage>
</organism>
<evidence type="ECO:0000259" key="1">
    <source>
        <dbReference type="Pfam" id="PF06439"/>
    </source>
</evidence>
<reference evidence="3" key="1">
    <citation type="submission" date="2016-11" db="EMBL/GenBank/DDBJ databases">
        <authorList>
            <person name="Varghese N."/>
            <person name="Submissions S."/>
        </authorList>
    </citation>
    <scope>NUCLEOTIDE SEQUENCE [LARGE SCALE GENOMIC DNA]</scope>
    <source>
        <strain evidence="3">DSM 17539</strain>
    </source>
</reference>
<name>A0A1M4ZX85_9FLAO</name>
<sequence>MFGIHTILEDALNRKKDVILAGNFYDFNPGMIGQDTSYGVLLPNRGKNIFKAVPNSKRGIQIEGLVNSMDWITSADGSTNLVVVKNNERVKNEIKHQFMKINKQLFYSVIFLTTFLSSAQKSETTDQIDLKNWKAVKAENQRHWSVVDNVVIGGDGVENIPRNTYLYSDKEYENFEFRCLFRITGDHGKGLINSGIQYRSIIKDNKIIGYQADIGKGYWGDIYDEHRRGKLVGGELGTLKHILNEEGWNSYIIRCIGNKHVTYINGVKTAEYIEKDPNIPSKGVIGIQLHSGGNAKVEFKHITITEL</sequence>
<accession>A0A1M4ZX85</accession>
<evidence type="ECO:0000313" key="2">
    <source>
        <dbReference type="EMBL" id="SHF22649.1"/>
    </source>
</evidence>
<proteinExistence type="predicted"/>
<gene>
    <name evidence="2" type="ORF">SAMN03080594_1032</name>
</gene>
<feature type="domain" description="3-keto-alpha-glucoside-1,2-lyase/3-keto-2-hydroxy-glucal hydratase" evidence="1">
    <location>
        <begin position="129"/>
        <end position="305"/>
    </location>
</feature>
<dbReference type="EMBL" id="FQUX01000003">
    <property type="protein sequence ID" value="SHF22649.1"/>
    <property type="molecule type" value="Genomic_DNA"/>
</dbReference>
<dbReference type="Pfam" id="PF06439">
    <property type="entry name" value="3keto-disac_hyd"/>
    <property type="match status" value="1"/>
</dbReference>
<keyword evidence="3" id="KW-1185">Reference proteome</keyword>
<dbReference type="GO" id="GO:0016787">
    <property type="term" value="F:hydrolase activity"/>
    <property type="evidence" value="ECO:0007669"/>
    <property type="project" value="InterPro"/>
</dbReference>
<dbReference type="RefSeq" id="WP_218587919.1">
    <property type="nucleotide sequence ID" value="NZ_FQUX01000003.1"/>
</dbReference>
<dbReference type="Proteomes" id="UP000184406">
    <property type="component" value="Unassembled WGS sequence"/>
</dbReference>
<dbReference type="InterPro" id="IPR010496">
    <property type="entry name" value="AL/BT2_dom"/>
</dbReference>
<protein>
    <recommendedName>
        <fullName evidence="1">3-keto-alpha-glucoside-1,2-lyase/3-keto-2-hydroxy-glucal hydratase domain-containing protein</fullName>
    </recommendedName>
</protein>
<evidence type="ECO:0000313" key="3">
    <source>
        <dbReference type="Proteomes" id="UP000184406"/>
    </source>
</evidence>
<dbReference type="AlphaFoldDB" id="A0A1M4ZX85"/>